<dbReference type="PROSITE" id="PS50110">
    <property type="entry name" value="RESPONSE_REGULATORY"/>
    <property type="match status" value="1"/>
</dbReference>
<dbReference type="EMBL" id="AP018042">
    <property type="protein sequence ID" value="BAX79521.1"/>
    <property type="molecule type" value="Genomic_DNA"/>
</dbReference>
<dbReference type="OrthoDB" id="9796457at2"/>
<evidence type="ECO:0000259" key="3">
    <source>
        <dbReference type="PROSITE" id="PS50110"/>
    </source>
</evidence>
<dbReference type="Proteomes" id="UP000218267">
    <property type="component" value="Chromosome"/>
</dbReference>
<feature type="domain" description="Response regulatory" evidence="3">
    <location>
        <begin position="51"/>
        <end position="169"/>
    </location>
</feature>
<dbReference type="GO" id="GO:0000160">
    <property type="term" value="P:phosphorelay signal transduction system"/>
    <property type="evidence" value="ECO:0007669"/>
    <property type="project" value="InterPro"/>
</dbReference>
<dbReference type="AlphaFoldDB" id="A0A1Y1CJS1"/>
<dbReference type="InterPro" id="IPR001789">
    <property type="entry name" value="Sig_transdc_resp-reg_receiver"/>
</dbReference>
<evidence type="ECO:0000313" key="5">
    <source>
        <dbReference type="Proteomes" id="UP000218267"/>
    </source>
</evidence>
<dbReference type="InterPro" id="IPR011006">
    <property type="entry name" value="CheY-like_superfamily"/>
</dbReference>
<keyword evidence="5" id="KW-1185">Reference proteome</keyword>
<accession>A0A1Y1CJS1</accession>
<feature type="modified residue" description="4-aspartylphosphate" evidence="2">
    <location>
        <position position="100"/>
    </location>
</feature>
<keyword evidence="4" id="KW-0808">Transferase</keyword>
<evidence type="ECO:0000256" key="1">
    <source>
        <dbReference type="ARBA" id="ARBA00022553"/>
    </source>
</evidence>
<reference evidence="4 5" key="1">
    <citation type="journal article" date="2018" name="Mar. Genomics">
        <title>Complete genome sequence of Marinifilaceae bacterium strain SPP2, isolated from the Antarctic marine sediment.</title>
        <authorList>
            <person name="Watanabe M."/>
            <person name="Kojima H."/>
            <person name="Fukui M."/>
        </authorList>
    </citation>
    <scope>NUCLEOTIDE SEQUENCE [LARGE SCALE GENOMIC DNA]</scope>
    <source>
        <strain evidence="4 5">SPP2</strain>
    </source>
</reference>
<dbReference type="Gene3D" id="3.40.50.2300">
    <property type="match status" value="1"/>
</dbReference>
<dbReference type="PANTHER" id="PTHR45339">
    <property type="entry name" value="HYBRID SIGNAL TRANSDUCTION HISTIDINE KINASE J"/>
    <property type="match status" value="1"/>
</dbReference>
<proteinExistence type="predicted"/>
<protein>
    <submittedName>
        <fullName evidence="4">Histidine kinase</fullName>
    </submittedName>
</protein>
<dbReference type="Pfam" id="PF00072">
    <property type="entry name" value="Response_reg"/>
    <property type="match status" value="1"/>
</dbReference>
<evidence type="ECO:0000313" key="4">
    <source>
        <dbReference type="EMBL" id="BAX79521.1"/>
    </source>
</evidence>
<name>A0A1Y1CJS1_9BACT</name>
<dbReference type="SUPFAM" id="SSF52172">
    <property type="entry name" value="CheY-like"/>
    <property type="match status" value="1"/>
</dbReference>
<organism evidence="4 5">
    <name type="scientific">Labilibaculum antarcticum</name>
    <dbReference type="NCBI Taxonomy" id="1717717"/>
    <lineage>
        <taxon>Bacteria</taxon>
        <taxon>Pseudomonadati</taxon>
        <taxon>Bacteroidota</taxon>
        <taxon>Bacteroidia</taxon>
        <taxon>Marinilabiliales</taxon>
        <taxon>Marinifilaceae</taxon>
        <taxon>Labilibaculum</taxon>
    </lineage>
</organism>
<sequence length="169" mass="19511">MERTANKKLSELLEQIGIETKKKIYWEETIDSSVVVKTHPNKRNVPIKDAKILLVEDQPSNRKTIEVYLKQKVGSVDIAENGKQAVELFEKEQYDIVLMDLQMPIMGGIEASLRMRKIEEEREFSIPIIAFTANFYSDDKEVSIEVGMDAYLSKPFQCKTLFGLMQEYI</sequence>
<gene>
    <name evidence="4" type="ORF">ALGA_1135</name>
</gene>
<reference evidence="5" key="2">
    <citation type="journal article" date="2020" name="Antonie Van Leeuwenhoek">
        <title>Labilibaculum antarcticum sp. nov., a novel facultative anaerobic, psychrotorelant bacterium isolated from marine sediment of Antarctica.</title>
        <authorList>
            <person name="Watanabe M."/>
            <person name="Kojima H."/>
            <person name="Fukui M."/>
        </authorList>
    </citation>
    <scope>NUCLEOTIDE SEQUENCE [LARGE SCALE GENOMIC DNA]</scope>
    <source>
        <strain evidence="5">SPP2</strain>
    </source>
</reference>
<dbReference type="GO" id="GO:0016301">
    <property type="term" value="F:kinase activity"/>
    <property type="evidence" value="ECO:0007669"/>
    <property type="project" value="UniProtKB-KW"/>
</dbReference>
<keyword evidence="4" id="KW-0418">Kinase</keyword>
<dbReference type="CDD" id="cd17546">
    <property type="entry name" value="REC_hyHK_CKI1_RcsC-like"/>
    <property type="match status" value="1"/>
</dbReference>
<dbReference type="RefSeq" id="WP_096428420.1">
    <property type="nucleotide sequence ID" value="NZ_AP018042.1"/>
</dbReference>
<dbReference type="PANTHER" id="PTHR45339:SF5">
    <property type="entry name" value="HISTIDINE KINASE"/>
    <property type="match status" value="1"/>
</dbReference>
<evidence type="ECO:0000256" key="2">
    <source>
        <dbReference type="PROSITE-ProRule" id="PRU00169"/>
    </source>
</evidence>
<dbReference type="KEGG" id="mbas:ALGA_1135"/>
<keyword evidence="1 2" id="KW-0597">Phosphoprotein</keyword>
<dbReference type="SMART" id="SM00448">
    <property type="entry name" value="REC"/>
    <property type="match status" value="1"/>
</dbReference>